<evidence type="ECO:0000256" key="1">
    <source>
        <dbReference type="SAM" id="MobiDB-lite"/>
    </source>
</evidence>
<sequence>MKKIKYSVILLILTIAAPAMAMYSGNCMQDTKCIKSAKVNLNDGVSKAYPLRVASKSNKQWSKSRKTRSKDKRCAKGKSRSMCHAVISYPTVRKKSKKTPSKRKR</sequence>
<protein>
    <submittedName>
        <fullName evidence="2">Uncharacterized protein</fullName>
    </submittedName>
</protein>
<reference evidence="2" key="1">
    <citation type="submission" date="2018-06" db="EMBL/GenBank/DDBJ databases">
        <authorList>
            <person name="Zhirakovskaya E."/>
        </authorList>
    </citation>
    <scope>NUCLEOTIDE SEQUENCE</scope>
</reference>
<dbReference type="EMBL" id="UOFL01000146">
    <property type="protein sequence ID" value="VAW78201.1"/>
    <property type="molecule type" value="Genomic_DNA"/>
</dbReference>
<name>A0A3B0YFK6_9ZZZZ</name>
<feature type="region of interest" description="Disordered" evidence="1">
    <location>
        <begin position="55"/>
        <end position="81"/>
    </location>
</feature>
<evidence type="ECO:0000313" key="2">
    <source>
        <dbReference type="EMBL" id="VAW78201.1"/>
    </source>
</evidence>
<accession>A0A3B0YFK6</accession>
<dbReference type="AlphaFoldDB" id="A0A3B0YFK6"/>
<proteinExistence type="predicted"/>
<organism evidence="2">
    <name type="scientific">hydrothermal vent metagenome</name>
    <dbReference type="NCBI Taxonomy" id="652676"/>
    <lineage>
        <taxon>unclassified sequences</taxon>
        <taxon>metagenomes</taxon>
        <taxon>ecological metagenomes</taxon>
    </lineage>
</organism>
<feature type="compositionally biased region" description="Basic residues" evidence="1">
    <location>
        <begin position="62"/>
        <end position="81"/>
    </location>
</feature>
<gene>
    <name evidence="2" type="ORF">MNBD_GAMMA12-1158</name>
</gene>